<dbReference type="AlphaFoldDB" id="A0A7D4TEQ9"/>
<gene>
    <name evidence="2" type="ORF">HQN79_00565</name>
</gene>
<keyword evidence="1" id="KW-0812">Transmembrane</keyword>
<accession>A0A7D4TEQ9</accession>
<evidence type="ECO:0000313" key="3">
    <source>
        <dbReference type="Proteomes" id="UP000504724"/>
    </source>
</evidence>
<protein>
    <submittedName>
        <fullName evidence="2">Uncharacterized protein</fullName>
    </submittedName>
</protein>
<evidence type="ECO:0000256" key="1">
    <source>
        <dbReference type="SAM" id="Phobius"/>
    </source>
</evidence>
<sequence>MAELIDIEAPFLPVPALAESASTFWWWILPALMMFGLIWLLRSRSFRHWRRLLAWRSEDGVWVLFYLLQPLKRNNSLLNPSLRERLQMVLQQLGTLGSQSQTLTPAQKVELDRLGGVARRLYWRCLWSTYFGRQKVRLKHGLRHFSLKARSERQDG</sequence>
<dbReference type="RefSeq" id="WP_173283759.1">
    <property type="nucleotide sequence ID" value="NZ_CP054020.1"/>
</dbReference>
<keyword evidence="3" id="KW-1185">Reference proteome</keyword>
<dbReference type="EMBL" id="CP054020">
    <property type="protein sequence ID" value="QKI88168.1"/>
    <property type="molecule type" value="Genomic_DNA"/>
</dbReference>
<name>A0A7D4TEQ9_9GAMM</name>
<keyword evidence="1" id="KW-0472">Membrane</keyword>
<organism evidence="2 3">
    <name type="scientific">Thiomicrorhabdus xiamenensis</name>
    <dbReference type="NCBI Taxonomy" id="2739063"/>
    <lineage>
        <taxon>Bacteria</taxon>
        <taxon>Pseudomonadati</taxon>
        <taxon>Pseudomonadota</taxon>
        <taxon>Gammaproteobacteria</taxon>
        <taxon>Thiotrichales</taxon>
        <taxon>Piscirickettsiaceae</taxon>
        <taxon>Thiomicrorhabdus</taxon>
    </lineage>
</organism>
<reference evidence="2 3" key="1">
    <citation type="submission" date="2020-05" db="EMBL/GenBank/DDBJ databases">
        <title>Thiomicrorhabdus sediminis sp.nov. and Thiomicrorhabdus xiamenensis sp.nov., novel sulfur-oxidizing bacteria isolated from coastal sediment.</title>
        <authorList>
            <person name="Liu X."/>
        </authorList>
    </citation>
    <scope>NUCLEOTIDE SEQUENCE [LARGE SCALE GENOMIC DNA]</scope>
    <source>
        <strain evidence="2 3">G2</strain>
    </source>
</reference>
<proteinExistence type="predicted"/>
<keyword evidence="1" id="KW-1133">Transmembrane helix</keyword>
<dbReference type="KEGG" id="txa:HQN79_00565"/>
<evidence type="ECO:0000313" key="2">
    <source>
        <dbReference type="EMBL" id="QKI88168.1"/>
    </source>
</evidence>
<dbReference type="Proteomes" id="UP000504724">
    <property type="component" value="Chromosome"/>
</dbReference>
<feature type="transmembrane region" description="Helical" evidence="1">
    <location>
        <begin position="24"/>
        <end position="41"/>
    </location>
</feature>